<organism evidence="2 3">
    <name type="scientific">Rugosimonospora africana</name>
    <dbReference type="NCBI Taxonomy" id="556532"/>
    <lineage>
        <taxon>Bacteria</taxon>
        <taxon>Bacillati</taxon>
        <taxon>Actinomycetota</taxon>
        <taxon>Actinomycetes</taxon>
        <taxon>Micromonosporales</taxon>
        <taxon>Micromonosporaceae</taxon>
        <taxon>Rugosimonospora</taxon>
    </lineage>
</organism>
<feature type="transmembrane region" description="Helical" evidence="1">
    <location>
        <begin position="181"/>
        <end position="200"/>
    </location>
</feature>
<keyword evidence="3" id="KW-1185">Reference proteome</keyword>
<evidence type="ECO:0000256" key="1">
    <source>
        <dbReference type="SAM" id="Phobius"/>
    </source>
</evidence>
<evidence type="ECO:0000313" key="2">
    <source>
        <dbReference type="EMBL" id="GIH13324.1"/>
    </source>
</evidence>
<gene>
    <name evidence="2" type="ORF">Raf01_14960</name>
</gene>
<feature type="transmembrane region" description="Helical" evidence="1">
    <location>
        <begin position="144"/>
        <end position="169"/>
    </location>
</feature>
<protein>
    <submittedName>
        <fullName evidence="2">Uncharacterized protein</fullName>
    </submittedName>
</protein>
<comment type="caution">
    <text evidence="2">The sequence shown here is derived from an EMBL/GenBank/DDBJ whole genome shotgun (WGS) entry which is preliminary data.</text>
</comment>
<evidence type="ECO:0000313" key="3">
    <source>
        <dbReference type="Proteomes" id="UP000642748"/>
    </source>
</evidence>
<dbReference type="EMBL" id="BONZ01000013">
    <property type="protein sequence ID" value="GIH13324.1"/>
    <property type="molecule type" value="Genomic_DNA"/>
</dbReference>
<reference evidence="2" key="1">
    <citation type="submission" date="2021-01" db="EMBL/GenBank/DDBJ databases">
        <title>Whole genome shotgun sequence of Rugosimonospora africana NBRC 104875.</title>
        <authorList>
            <person name="Komaki H."/>
            <person name="Tamura T."/>
        </authorList>
    </citation>
    <scope>NUCLEOTIDE SEQUENCE</scope>
    <source>
        <strain evidence="2">NBRC 104875</strain>
    </source>
</reference>
<keyword evidence="1" id="KW-0812">Transmembrane</keyword>
<proteinExistence type="predicted"/>
<feature type="transmembrane region" description="Helical" evidence="1">
    <location>
        <begin position="52"/>
        <end position="77"/>
    </location>
</feature>
<sequence>MPTPAGPSEPGPDSASNQMAGYGYAYNWGFIHPSFAPLTLVPRPPRPGVVKVAVILTYLGVGLSAVYTVISIVSLFVNRNLITSQVSEGLRADPQVSIDLATVTHAAVWLGVVVSIIEWILPAAGAVVCAILTGRGANPARIVLASLMGFYALVNLCGSTFSLVSMGAGSVAGEQLTVPTSILRVVLAALAVTIGVLLLVPSANRYFSAGPGRRFAPST</sequence>
<accession>A0A8J3QNI5</accession>
<name>A0A8J3QNI5_9ACTN</name>
<keyword evidence="1" id="KW-1133">Transmembrane helix</keyword>
<keyword evidence="1" id="KW-0472">Membrane</keyword>
<dbReference type="Proteomes" id="UP000642748">
    <property type="component" value="Unassembled WGS sequence"/>
</dbReference>
<feature type="transmembrane region" description="Helical" evidence="1">
    <location>
        <begin position="106"/>
        <end position="132"/>
    </location>
</feature>
<dbReference type="AlphaFoldDB" id="A0A8J3QNI5"/>